<gene>
    <name evidence="2" type="ORF">DERYTH_LOCUS9223</name>
</gene>
<reference evidence="2" key="1">
    <citation type="submission" date="2021-06" db="EMBL/GenBank/DDBJ databases">
        <authorList>
            <person name="Kallberg Y."/>
            <person name="Tangrot J."/>
            <person name="Rosling A."/>
        </authorList>
    </citation>
    <scope>NUCLEOTIDE SEQUENCE</scope>
    <source>
        <strain evidence="2">MA453B</strain>
    </source>
</reference>
<dbReference type="AlphaFoldDB" id="A0A9N9GWX6"/>
<name>A0A9N9GWX6_9GLOM</name>
<feature type="non-terminal residue" evidence="2">
    <location>
        <position position="1"/>
    </location>
</feature>
<evidence type="ECO:0000313" key="2">
    <source>
        <dbReference type="EMBL" id="CAG8632563.1"/>
    </source>
</evidence>
<feature type="region of interest" description="Disordered" evidence="1">
    <location>
        <begin position="41"/>
        <end position="65"/>
    </location>
</feature>
<sequence length="65" mass="6840">WLVSVKAESNLLEKAKAANIKDTSGFSTSFFFLNLGHPANSSGPNDTGSGVENLGLEPTNADQFP</sequence>
<keyword evidence="3" id="KW-1185">Reference proteome</keyword>
<dbReference type="EMBL" id="CAJVPY010004986">
    <property type="protein sequence ID" value="CAG8632563.1"/>
    <property type="molecule type" value="Genomic_DNA"/>
</dbReference>
<dbReference type="Proteomes" id="UP000789405">
    <property type="component" value="Unassembled WGS sequence"/>
</dbReference>
<protein>
    <submittedName>
        <fullName evidence="2">9756_t:CDS:1</fullName>
    </submittedName>
</protein>
<accession>A0A9N9GWX6</accession>
<proteinExistence type="predicted"/>
<feature type="compositionally biased region" description="Polar residues" evidence="1">
    <location>
        <begin position="41"/>
        <end position="50"/>
    </location>
</feature>
<evidence type="ECO:0000313" key="3">
    <source>
        <dbReference type="Proteomes" id="UP000789405"/>
    </source>
</evidence>
<organism evidence="2 3">
    <name type="scientific">Dentiscutata erythropus</name>
    <dbReference type="NCBI Taxonomy" id="1348616"/>
    <lineage>
        <taxon>Eukaryota</taxon>
        <taxon>Fungi</taxon>
        <taxon>Fungi incertae sedis</taxon>
        <taxon>Mucoromycota</taxon>
        <taxon>Glomeromycotina</taxon>
        <taxon>Glomeromycetes</taxon>
        <taxon>Diversisporales</taxon>
        <taxon>Gigasporaceae</taxon>
        <taxon>Dentiscutata</taxon>
    </lineage>
</organism>
<comment type="caution">
    <text evidence="2">The sequence shown here is derived from an EMBL/GenBank/DDBJ whole genome shotgun (WGS) entry which is preliminary data.</text>
</comment>
<evidence type="ECO:0000256" key="1">
    <source>
        <dbReference type="SAM" id="MobiDB-lite"/>
    </source>
</evidence>